<evidence type="ECO:0000256" key="1">
    <source>
        <dbReference type="ARBA" id="ARBA00004651"/>
    </source>
</evidence>
<evidence type="ECO:0000256" key="6">
    <source>
        <dbReference type="ARBA" id="ARBA00023136"/>
    </source>
</evidence>
<feature type="transmembrane region" description="Helical" evidence="7">
    <location>
        <begin position="100"/>
        <end position="123"/>
    </location>
</feature>
<dbReference type="InterPro" id="IPR000515">
    <property type="entry name" value="MetI-like"/>
</dbReference>
<dbReference type="OrthoDB" id="9815258at2"/>
<keyword evidence="5 7" id="KW-1133">Transmembrane helix</keyword>
<dbReference type="Proteomes" id="UP000289411">
    <property type="component" value="Unassembled WGS sequence"/>
</dbReference>
<evidence type="ECO:0000256" key="2">
    <source>
        <dbReference type="ARBA" id="ARBA00022448"/>
    </source>
</evidence>
<reference evidence="9 10" key="2">
    <citation type="submission" date="2019-02" db="EMBL/GenBank/DDBJ databases">
        <title>'Lichenibacterium ramalinii' gen. nov. sp. nov., 'Lichenibacterium minor' gen. nov. sp. nov.</title>
        <authorList>
            <person name="Pankratov T."/>
        </authorList>
    </citation>
    <scope>NUCLEOTIDE SEQUENCE [LARGE SCALE GENOMIC DNA]</scope>
    <source>
        <strain evidence="9 10">RmlP001</strain>
    </source>
</reference>
<feature type="transmembrane region" description="Helical" evidence="7">
    <location>
        <begin position="77"/>
        <end position="94"/>
    </location>
</feature>
<evidence type="ECO:0000313" key="10">
    <source>
        <dbReference type="Proteomes" id="UP000289411"/>
    </source>
</evidence>
<keyword evidence="10" id="KW-1185">Reference proteome</keyword>
<dbReference type="PANTHER" id="PTHR47737">
    <property type="entry name" value="GLYCINE BETAINE/PROLINE BETAINE TRANSPORT SYSTEM PERMEASE PROTEIN PROW"/>
    <property type="match status" value="1"/>
</dbReference>
<dbReference type="GO" id="GO:0043190">
    <property type="term" value="C:ATP-binding cassette (ABC) transporter complex"/>
    <property type="evidence" value="ECO:0007669"/>
    <property type="project" value="TreeGrafter"/>
</dbReference>
<sequence>MDPVTGLVTAHKIPVGPWLNAGMNALKDGSGLFFDDVSDGLSFLIDHSVAGLGALPPPVFCLLVAGLAFALRRSWPLALFALAALLFILNQGYWRETVTTLVITFYATAASMLVGVPVGILAGHSRALARALRPVLDLMQTLPTFVYLIPMLSLFGLGVVPGIIATVIFAVPAPIRMTQLGIASVPLPLREAGEAFGATPWQLLRKVELPHALPAIMEGLTQAIMLALSMSVIATMVGSGGLGVPVLRSLNQVRPAMGFEAGIAIVLVAVLLDRLFRRPAAGPVAP</sequence>
<dbReference type="InterPro" id="IPR035906">
    <property type="entry name" value="MetI-like_sf"/>
</dbReference>
<evidence type="ECO:0000256" key="3">
    <source>
        <dbReference type="ARBA" id="ARBA00022475"/>
    </source>
</evidence>
<feature type="transmembrane region" description="Helical" evidence="7">
    <location>
        <begin position="256"/>
        <end position="276"/>
    </location>
</feature>
<protein>
    <submittedName>
        <fullName evidence="9">ABC transporter permease subunit</fullName>
    </submittedName>
</protein>
<dbReference type="PROSITE" id="PS50928">
    <property type="entry name" value="ABC_TM1"/>
    <property type="match status" value="1"/>
</dbReference>
<feature type="domain" description="ABC transmembrane type-1" evidence="8">
    <location>
        <begin position="97"/>
        <end position="276"/>
    </location>
</feature>
<feature type="transmembrane region" description="Helical" evidence="7">
    <location>
        <begin position="144"/>
        <end position="171"/>
    </location>
</feature>
<keyword evidence="2 7" id="KW-0813">Transport</keyword>
<reference evidence="9 10" key="1">
    <citation type="submission" date="2018-09" db="EMBL/GenBank/DDBJ databases">
        <authorList>
            <person name="Grouzdev D.S."/>
            <person name="Krutkina M.S."/>
        </authorList>
    </citation>
    <scope>NUCLEOTIDE SEQUENCE [LARGE SCALE GENOMIC DNA]</scope>
    <source>
        <strain evidence="9 10">RmlP001</strain>
    </source>
</reference>
<comment type="similarity">
    <text evidence="7">Belongs to the binding-protein-dependent transport system permease family.</text>
</comment>
<comment type="caution">
    <text evidence="9">The sequence shown here is derived from an EMBL/GenBank/DDBJ whole genome shotgun (WGS) entry which is preliminary data.</text>
</comment>
<comment type="subcellular location">
    <subcellularLocation>
        <location evidence="1 7">Cell membrane</location>
        <topology evidence="1 7">Multi-pass membrane protein</topology>
    </subcellularLocation>
</comment>
<feature type="transmembrane region" description="Helical" evidence="7">
    <location>
        <begin position="223"/>
        <end position="244"/>
    </location>
</feature>
<dbReference type="CDD" id="cd06261">
    <property type="entry name" value="TM_PBP2"/>
    <property type="match status" value="1"/>
</dbReference>
<dbReference type="AlphaFoldDB" id="A0A4Q2RFT1"/>
<dbReference type="GO" id="GO:0005275">
    <property type="term" value="F:amine transmembrane transporter activity"/>
    <property type="evidence" value="ECO:0007669"/>
    <property type="project" value="TreeGrafter"/>
</dbReference>
<evidence type="ECO:0000256" key="7">
    <source>
        <dbReference type="RuleBase" id="RU363032"/>
    </source>
</evidence>
<dbReference type="GO" id="GO:0015871">
    <property type="term" value="P:choline transport"/>
    <property type="evidence" value="ECO:0007669"/>
    <property type="project" value="TreeGrafter"/>
</dbReference>
<dbReference type="Gene3D" id="1.10.3720.10">
    <property type="entry name" value="MetI-like"/>
    <property type="match status" value="1"/>
</dbReference>
<evidence type="ECO:0000259" key="8">
    <source>
        <dbReference type="PROSITE" id="PS50928"/>
    </source>
</evidence>
<dbReference type="FunFam" id="1.10.3720.10:FF:000001">
    <property type="entry name" value="Glycine betaine ABC transporter, permease"/>
    <property type="match status" value="1"/>
</dbReference>
<organism evidence="9 10">
    <name type="scientific">Lichenibacterium ramalinae</name>
    <dbReference type="NCBI Taxonomy" id="2316527"/>
    <lineage>
        <taxon>Bacteria</taxon>
        <taxon>Pseudomonadati</taxon>
        <taxon>Pseudomonadota</taxon>
        <taxon>Alphaproteobacteria</taxon>
        <taxon>Hyphomicrobiales</taxon>
        <taxon>Lichenihabitantaceae</taxon>
        <taxon>Lichenibacterium</taxon>
    </lineage>
</organism>
<evidence type="ECO:0000313" key="9">
    <source>
        <dbReference type="EMBL" id="RYB05259.1"/>
    </source>
</evidence>
<name>A0A4Q2RFT1_9HYPH</name>
<dbReference type="SUPFAM" id="SSF161098">
    <property type="entry name" value="MetI-like"/>
    <property type="match status" value="1"/>
</dbReference>
<dbReference type="EMBL" id="QYBC01000007">
    <property type="protein sequence ID" value="RYB05259.1"/>
    <property type="molecule type" value="Genomic_DNA"/>
</dbReference>
<dbReference type="Pfam" id="PF00528">
    <property type="entry name" value="BPD_transp_1"/>
    <property type="match status" value="1"/>
</dbReference>
<evidence type="ECO:0000256" key="5">
    <source>
        <dbReference type="ARBA" id="ARBA00022989"/>
    </source>
</evidence>
<dbReference type="PANTHER" id="PTHR47737:SF1">
    <property type="entry name" value="GLYCINE BETAINE_PROLINE BETAINE TRANSPORT SYSTEM PERMEASE PROTEIN PROW"/>
    <property type="match status" value="1"/>
</dbReference>
<dbReference type="GO" id="GO:0015226">
    <property type="term" value="F:carnitine transmembrane transporter activity"/>
    <property type="evidence" value="ECO:0007669"/>
    <property type="project" value="TreeGrafter"/>
</dbReference>
<proteinExistence type="inferred from homology"/>
<evidence type="ECO:0000256" key="4">
    <source>
        <dbReference type="ARBA" id="ARBA00022692"/>
    </source>
</evidence>
<feature type="transmembrane region" description="Helical" evidence="7">
    <location>
        <begin position="49"/>
        <end position="70"/>
    </location>
</feature>
<keyword evidence="3" id="KW-1003">Cell membrane</keyword>
<dbReference type="RefSeq" id="WP_129219008.1">
    <property type="nucleotide sequence ID" value="NZ_QYBC01000007.1"/>
</dbReference>
<accession>A0A4Q2RFT1</accession>
<gene>
    <name evidence="9" type="ORF">D3272_09905</name>
</gene>
<keyword evidence="4 7" id="KW-0812">Transmembrane</keyword>
<keyword evidence="6 7" id="KW-0472">Membrane</keyword>
<dbReference type="GO" id="GO:0031460">
    <property type="term" value="P:glycine betaine transport"/>
    <property type="evidence" value="ECO:0007669"/>
    <property type="project" value="TreeGrafter"/>
</dbReference>